<protein>
    <submittedName>
        <fullName evidence="2">Transposase InsO family protein</fullName>
    </submittedName>
</protein>
<dbReference type="EMBL" id="JAVIZC010000001">
    <property type="protein sequence ID" value="MDR6100980.1"/>
    <property type="molecule type" value="Genomic_DNA"/>
</dbReference>
<dbReference type="InterPro" id="IPR012337">
    <property type="entry name" value="RNaseH-like_sf"/>
</dbReference>
<evidence type="ECO:0000256" key="1">
    <source>
        <dbReference type="SAM" id="Phobius"/>
    </source>
</evidence>
<evidence type="ECO:0000313" key="2">
    <source>
        <dbReference type="EMBL" id="MDR6100980.1"/>
    </source>
</evidence>
<dbReference type="SUPFAM" id="SSF53098">
    <property type="entry name" value="Ribonuclease H-like"/>
    <property type="match status" value="1"/>
</dbReference>
<accession>A0AAJ2B7S7</accession>
<proteinExistence type="predicted"/>
<evidence type="ECO:0000313" key="3">
    <source>
        <dbReference type="Proteomes" id="UP001255601"/>
    </source>
</evidence>
<sequence length="31" mass="3633">MWAMDLTYIPMALGFVYFCAVVDWFSQKVLS</sequence>
<organism evidence="2 3">
    <name type="scientific">Agrobacterium larrymoorei</name>
    <dbReference type="NCBI Taxonomy" id="160699"/>
    <lineage>
        <taxon>Bacteria</taxon>
        <taxon>Pseudomonadati</taxon>
        <taxon>Pseudomonadota</taxon>
        <taxon>Alphaproteobacteria</taxon>
        <taxon>Hyphomicrobiales</taxon>
        <taxon>Rhizobiaceae</taxon>
        <taxon>Rhizobium/Agrobacterium group</taxon>
        <taxon>Agrobacterium</taxon>
    </lineage>
</organism>
<comment type="caution">
    <text evidence="2">The sequence shown here is derived from an EMBL/GenBank/DDBJ whole genome shotgun (WGS) entry which is preliminary data.</text>
</comment>
<dbReference type="Proteomes" id="UP001255601">
    <property type="component" value="Unassembled WGS sequence"/>
</dbReference>
<dbReference type="AlphaFoldDB" id="A0AAJ2B7S7"/>
<feature type="transmembrane region" description="Helical" evidence="1">
    <location>
        <begin position="6"/>
        <end position="25"/>
    </location>
</feature>
<keyword evidence="1" id="KW-1133">Transmembrane helix</keyword>
<keyword evidence="1" id="KW-0812">Transmembrane</keyword>
<gene>
    <name evidence="2" type="ORF">QE369_001158</name>
</gene>
<name>A0AAJ2B7S7_9HYPH</name>
<reference evidence="2" key="1">
    <citation type="submission" date="2023-08" db="EMBL/GenBank/DDBJ databases">
        <title>Functional and genomic diversity of the sorghum phyllosphere microbiome.</title>
        <authorList>
            <person name="Shade A."/>
        </authorList>
    </citation>
    <scope>NUCLEOTIDE SEQUENCE</scope>
    <source>
        <strain evidence="2">SORGH_AS_0974</strain>
    </source>
</reference>
<keyword evidence="1" id="KW-0472">Membrane</keyword>